<dbReference type="Gene3D" id="3.30.160.160">
    <property type="entry name" value="YegP-like"/>
    <property type="match status" value="1"/>
</dbReference>
<dbReference type="PANTHER" id="PTHR40606">
    <property type="match status" value="1"/>
</dbReference>
<accession>A0AAW7YBJ2</accession>
<reference evidence="3" key="1">
    <citation type="submission" date="2023-07" db="EMBL/GenBank/DDBJ databases">
        <title>Genome content predicts the carbon catabolic preferences of heterotrophic bacteria.</title>
        <authorList>
            <person name="Gralka M."/>
        </authorList>
    </citation>
    <scope>NUCLEOTIDE SEQUENCE</scope>
    <source>
        <strain evidence="3">G2M05</strain>
    </source>
</reference>
<dbReference type="AlphaFoldDB" id="A0AAW7YBJ2"/>
<name>A0AAW7YBJ2_9GAMM</name>
<dbReference type="PANTHER" id="PTHR40606:SF1">
    <property type="entry name" value="UPF0339 PROTEIN YEGP"/>
    <property type="match status" value="1"/>
</dbReference>
<dbReference type="InterPro" id="IPR036913">
    <property type="entry name" value="YegP-like_sf"/>
</dbReference>
<dbReference type="Pfam" id="PF07411">
    <property type="entry name" value="DUF1508"/>
    <property type="match status" value="1"/>
</dbReference>
<protein>
    <submittedName>
        <fullName evidence="3">YegP family protein</fullName>
    </submittedName>
</protein>
<comment type="caution">
    <text evidence="3">The sequence shown here is derived from an EMBL/GenBank/DDBJ whole genome shotgun (WGS) entry which is preliminary data.</text>
</comment>
<dbReference type="InterPro" id="IPR010879">
    <property type="entry name" value="DUF1508"/>
</dbReference>
<organism evidence="3 4">
    <name type="scientific">Photobacterium sanguinicancri</name>
    <dbReference type="NCBI Taxonomy" id="875932"/>
    <lineage>
        <taxon>Bacteria</taxon>
        <taxon>Pseudomonadati</taxon>
        <taxon>Pseudomonadota</taxon>
        <taxon>Gammaproteobacteria</taxon>
        <taxon>Vibrionales</taxon>
        <taxon>Vibrionaceae</taxon>
        <taxon>Photobacterium</taxon>
    </lineage>
</organism>
<dbReference type="Proteomes" id="UP001170624">
    <property type="component" value="Unassembled WGS sequence"/>
</dbReference>
<feature type="domain" description="DUF1508" evidence="2">
    <location>
        <begin position="15"/>
        <end position="59"/>
    </location>
</feature>
<dbReference type="SUPFAM" id="SSF160113">
    <property type="entry name" value="YegP-like"/>
    <property type="match status" value="1"/>
</dbReference>
<dbReference type="EMBL" id="JAUOPU010000018">
    <property type="protein sequence ID" value="MDO6544015.1"/>
    <property type="molecule type" value="Genomic_DNA"/>
</dbReference>
<proteinExistence type="inferred from homology"/>
<evidence type="ECO:0000313" key="3">
    <source>
        <dbReference type="EMBL" id="MDO6544015.1"/>
    </source>
</evidence>
<comment type="similarity">
    <text evidence="1">Belongs to the UPF0339 family. Duplicated subfamily.</text>
</comment>
<dbReference type="InterPro" id="IPR051141">
    <property type="entry name" value="UPF0339_domain"/>
</dbReference>
<evidence type="ECO:0000313" key="4">
    <source>
        <dbReference type="Proteomes" id="UP001170624"/>
    </source>
</evidence>
<gene>
    <name evidence="3" type="ORF">Q4568_15835</name>
</gene>
<evidence type="ECO:0000256" key="1">
    <source>
        <dbReference type="ARBA" id="ARBA00007576"/>
    </source>
</evidence>
<dbReference type="RefSeq" id="WP_303500444.1">
    <property type="nucleotide sequence ID" value="NZ_JAUOPU010000018.1"/>
</dbReference>
<sequence>MNAIERKRFTINTVSDGQFYFNLKANNHQVIGTSEMYTAVASAKEGIHSVQFSGHSVQIEDQTV</sequence>
<evidence type="ECO:0000259" key="2">
    <source>
        <dbReference type="Pfam" id="PF07411"/>
    </source>
</evidence>